<feature type="domain" description="VWFD" evidence="2">
    <location>
        <begin position="133"/>
        <end position="323"/>
    </location>
</feature>
<evidence type="ECO:0000313" key="3">
    <source>
        <dbReference type="EnsemblMetazoa" id="G16434.1:cds"/>
    </source>
</evidence>
<sequence length="794" mass="89558">MEDIQVQVEYGPGEIIKFNVPDKPYTYEELKCEIQTRINRLKDKTFEKQYLDDDANWIIAISNTCITEAFRCAVPVAGSSLRRFKMKTFDGCSPSQYPSKLRNLEDTSFTSQNSLKSQKSTHMSFENKRGNVARLLPEEQGVHFPNFNELTTTPIHYTSLQCPNITSPELETHTTMPVQIETTACNRGPGRPTWDPFCVCAVAVRAGADVFVIDRCPFKPIRIKYMSCNENLLDARKLDEKNYRIYFPSGTYVQAVLEDYPTDNVRTVNVHVYPSKSDYDRTGGLCGTLNGNMWDDFMDRGGNLLGSTEAFNQHWSLRKAEFLGNMNEDQLNALPRWKHDVFYCTCPHEQVRGNKPKEIGECSEDTIVKCAKEDNPALNKNKCQIRNKRSAVKPFSYKMFQRQDIQLSEFTDTEEINISRTKREAEVIWTREKASDFCNNFIKQSQTYKACSRVPSVSPDSLIENCVLDIMMTNSTIWAGGSREALRTTCMKEISQNTTLKAVTEEGKPSIAEQVKKKTCTNECSGHGICINGTCECDEDFGAKDCSMDLNKPPLVYGVNIEEGGLCDKRTCQRALVEGYGFLDMHTLKCLLTVFHVTENKTLVGDVIEYMVQAEHDSIAEVFCPLGPARRRRFVPRGFVQGITLSVANNGRNFSTHHTIYVLDGVCQDTVNVSGDIQFTLRVGYCYINGKCYGDGSIHETEECIACNTEKNTTEWSKVDGCGLVTEAVDDKLEVNGNLKPEGDSFPTTIVITVLVSVLVLAALVTSVVLYYKMKRSASFSLKSEAYKNMENRY</sequence>
<evidence type="ECO:0000259" key="2">
    <source>
        <dbReference type="PROSITE" id="PS51233"/>
    </source>
</evidence>
<proteinExistence type="predicted"/>
<dbReference type="Pfam" id="PF26129">
    <property type="entry name" value="Vwde"/>
    <property type="match status" value="1"/>
</dbReference>
<dbReference type="AlphaFoldDB" id="A0A8W8IYH6"/>
<keyword evidence="4" id="KW-1185">Reference proteome</keyword>
<dbReference type="PROSITE" id="PS51233">
    <property type="entry name" value="VWFD"/>
    <property type="match status" value="1"/>
</dbReference>
<keyword evidence="1" id="KW-1133">Transmembrane helix</keyword>
<name>A0A8W8IYH6_MAGGI</name>
<evidence type="ECO:0000256" key="1">
    <source>
        <dbReference type="SAM" id="Phobius"/>
    </source>
</evidence>
<accession>A0A8W8IYH6</accession>
<dbReference type="CDD" id="cd05992">
    <property type="entry name" value="PB1"/>
    <property type="match status" value="1"/>
</dbReference>
<keyword evidence="1" id="KW-0812">Transmembrane</keyword>
<dbReference type="InterPro" id="IPR058727">
    <property type="entry name" value="Helical_Vwde"/>
</dbReference>
<reference evidence="3" key="1">
    <citation type="submission" date="2022-08" db="UniProtKB">
        <authorList>
            <consortium name="EnsemblMetazoa"/>
        </authorList>
    </citation>
    <scope>IDENTIFICATION</scope>
    <source>
        <strain evidence="3">05x7-T-G4-1.051#20</strain>
    </source>
</reference>
<feature type="transmembrane region" description="Helical" evidence="1">
    <location>
        <begin position="750"/>
        <end position="772"/>
    </location>
</feature>
<dbReference type="InterPro" id="IPR001846">
    <property type="entry name" value="VWF_type-D"/>
</dbReference>
<dbReference type="Gene3D" id="2.60.120.260">
    <property type="entry name" value="Galactose-binding domain-like"/>
    <property type="match status" value="1"/>
</dbReference>
<dbReference type="EnsemblMetazoa" id="G16434.1">
    <property type="protein sequence ID" value="G16434.1:cds"/>
    <property type="gene ID" value="G16434"/>
</dbReference>
<dbReference type="Proteomes" id="UP000005408">
    <property type="component" value="Unassembled WGS sequence"/>
</dbReference>
<evidence type="ECO:0000313" key="4">
    <source>
        <dbReference type="Proteomes" id="UP000005408"/>
    </source>
</evidence>
<keyword evidence="1" id="KW-0472">Membrane</keyword>
<protein>
    <recommendedName>
        <fullName evidence="2">VWFD domain-containing protein</fullName>
    </recommendedName>
</protein>
<organism evidence="3 4">
    <name type="scientific">Magallana gigas</name>
    <name type="common">Pacific oyster</name>
    <name type="synonym">Crassostrea gigas</name>
    <dbReference type="NCBI Taxonomy" id="29159"/>
    <lineage>
        <taxon>Eukaryota</taxon>
        <taxon>Metazoa</taxon>
        <taxon>Spiralia</taxon>
        <taxon>Lophotrochozoa</taxon>
        <taxon>Mollusca</taxon>
        <taxon>Bivalvia</taxon>
        <taxon>Autobranchia</taxon>
        <taxon>Pteriomorphia</taxon>
        <taxon>Ostreida</taxon>
        <taxon>Ostreoidea</taxon>
        <taxon>Ostreidae</taxon>
        <taxon>Magallana</taxon>
    </lineage>
</organism>